<organism evidence="4 5">
    <name type="scientific">Urochloa decumbens</name>
    <dbReference type="NCBI Taxonomy" id="240449"/>
    <lineage>
        <taxon>Eukaryota</taxon>
        <taxon>Viridiplantae</taxon>
        <taxon>Streptophyta</taxon>
        <taxon>Embryophyta</taxon>
        <taxon>Tracheophyta</taxon>
        <taxon>Spermatophyta</taxon>
        <taxon>Magnoliopsida</taxon>
        <taxon>Liliopsida</taxon>
        <taxon>Poales</taxon>
        <taxon>Poaceae</taxon>
        <taxon>PACMAD clade</taxon>
        <taxon>Panicoideae</taxon>
        <taxon>Panicodae</taxon>
        <taxon>Paniceae</taxon>
        <taxon>Melinidinae</taxon>
        <taxon>Urochloa</taxon>
    </lineage>
</organism>
<feature type="compositionally biased region" description="Acidic residues" evidence="1">
    <location>
        <begin position="175"/>
        <end position="213"/>
    </location>
</feature>
<feature type="domain" description="DUF630" evidence="3">
    <location>
        <begin position="1"/>
        <end position="58"/>
    </location>
</feature>
<proteinExistence type="predicted"/>
<dbReference type="PANTHER" id="PTHR21450">
    <property type="entry name" value="PROTEIN ALTERED PHOSPHATE STARVATION RESPONSE 1"/>
    <property type="match status" value="1"/>
</dbReference>
<accession>A0ABC9CP60</accession>
<dbReference type="AlphaFoldDB" id="A0ABC9CP60"/>
<dbReference type="Proteomes" id="UP001497457">
    <property type="component" value="Chromosome 3rd"/>
</dbReference>
<dbReference type="InterPro" id="IPR006867">
    <property type="entry name" value="DUF632"/>
</dbReference>
<keyword evidence="5" id="KW-1185">Reference proteome</keyword>
<feature type="domain" description="DUF632" evidence="2">
    <location>
        <begin position="268"/>
        <end position="567"/>
    </location>
</feature>
<evidence type="ECO:0000313" key="5">
    <source>
        <dbReference type="Proteomes" id="UP001497457"/>
    </source>
</evidence>
<evidence type="ECO:0000259" key="2">
    <source>
        <dbReference type="Pfam" id="PF04782"/>
    </source>
</evidence>
<feature type="region of interest" description="Disordered" evidence="1">
    <location>
        <begin position="301"/>
        <end position="323"/>
    </location>
</feature>
<evidence type="ECO:0000259" key="3">
    <source>
        <dbReference type="Pfam" id="PF04783"/>
    </source>
</evidence>
<reference evidence="4 5" key="2">
    <citation type="submission" date="2024-10" db="EMBL/GenBank/DDBJ databases">
        <authorList>
            <person name="Ryan C."/>
        </authorList>
    </citation>
    <scope>NUCLEOTIDE SEQUENCE [LARGE SCALE GENOMIC DNA]</scope>
</reference>
<gene>
    <name evidence="4" type="ORF">URODEC1_LOCUS77107</name>
</gene>
<dbReference type="Pfam" id="PF04782">
    <property type="entry name" value="DUF632"/>
    <property type="match status" value="1"/>
</dbReference>
<evidence type="ECO:0000256" key="1">
    <source>
        <dbReference type="SAM" id="MobiDB-lite"/>
    </source>
</evidence>
<sequence>MGCSSSKLDEEAAVKACHDRKSFVKKAIAQRGLLASSNVAYVQSLRRVSMALFYYFAEDEHLFSLQDQSSLCVHRPSSPEKKVLVVVNRLRPSAAAPVVERWDPDAAAVEAATIDRFFYGLGDRQFFRPSSVDLPMVSSPQPPRWDLSWDPFSLPADDHLYAADYGVEGVKIGQEEEQMPELEESDDDDDGHDHSEDETEEEEDEEQSEEEDAAAAAAPEVAPPPREEEEGKVDYVNNELRVLASADVEQHGTPGFTVYVDRPPASVAEAMRDIQGHFMKIVDTASEVSVLLEVVPYHRRVQPPAPRDDGEEQEGAPEIPPEPFELFQSHKESLDRLYEWEKRLYEEVRAGERVRLAYEKKCALLRSQDANGAEPWAIEKTRLAIRDLRAKLDISLTSVDAVSRRIAAARDGELLPQLAQLVRALARMWRAIAGAHRAMKRTADEAAALLASSAAAAAASRPAVAAPVGEGGGIIRGPPPPPSTARAAAGAGALAAELRGWRAALEAWAESQRAYAAALWGWAWSCVAKDGGGEAEAAMPPLIVGWARAVEAVDVEAAVAALDAAAAEAAAVAAVAKRQRGGGGEEWFNEEEAKKKVCLGLANALAAVAEAGGLAVAGYDELLLEMEMGGREREREMAGREEELIQN</sequence>
<dbReference type="EMBL" id="OZ075113">
    <property type="protein sequence ID" value="CAL5023709.1"/>
    <property type="molecule type" value="Genomic_DNA"/>
</dbReference>
<name>A0ABC9CP60_9POAL</name>
<feature type="region of interest" description="Disordered" evidence="1">
    <location>
        <begin position="173"/>
        <end position="232"/>
    </location>
</feature>
<protein>
    <submittedName>
        <fullName evidence="4">Uncharacterized protein</fullName>
    </submittedName>
</protein>
<dbReference type="InterPro" id="IPR006868">
    <property type="entry name" value="DUF630"/>
</dbReference>
<dbReference type="PANTHER" id="PTHR21450:SF26">
    <property type="entry name" value="LEUCINE ZIPPER PROTEIN-LIKE"/>
    <property type="match status" value="1"/>
</dbReference>
<dbReference type="Pfam" id="PF04783">
    <property type="entry name" value="DUF630"/>
    <property type="match status" value="1"/>
</dbReference>
<evidence type="ECO:0000313" key="4">
    <source>
        <dbReference type="EMBL" id="CAL5023709.1"/>
    </source>
</evidence>
<reference evidence="5" key="1">
    <citation type="submission" date="2024-06" db="EMBL/GenBank/DDBJ databases">
        <authorList>
            <person name="Ryan C."/>
        </authorList>
    </citation>
    <scope>NUCLEOTIDE SEQUENCE [LARGE SCALE GENOMIC DNA]</scope>
</reference>